<comment type="caution">
    <text evidence="1">The sequence shown here is derived from an EMBL/GenBank/DDBJ whole genome shotgun (WGS) entry which is preliminary data.</text>
</comment>
<organism evidence="1 2">
    <name type="scientific">Phytophthora kernoviae</name>
    <dbReference type="NCBI Taxonomy" id="325452"/>
    <lineage>
        <taxon>Eukaryota</taxon>
        <taxon>Sar</taxon>
        <taxon>Stramenopiles</taxon>
        <taxon>Oomycota</taxon>
        <taxon>Peronosporomycetes</taxon>
        <taxon>Peronosporales</taxon>
        <taxon>Peronosporaceae</taxon>
        <taxon>Phytophthora</taxon>
    </lineage>
</organism>
<dbReference type="Proteomes" id="UP000277300">
    <property type="component" value="Unassembled WGS sequence"/>
</dbReference>
<evidence type="ECO:0008006" key="3">
    <source>
        <dbReference type="Google" id="ProtNLM"/>
    </source>
</evidence>
<proteinExistence type="predicted"/>
<name>A0A3F2RZ17_9STRA</name>
<dbReference type="AlphaFoldDB" id="A0A3F2RZ17"/>
<reference evidence="1 2" key="1">
    <citation type="submission" date="2018-07" db="EMBL/GenBank/DDBJ databases">
        <title>Genome sequencing of oomycete isolates from Chile give support for New Zealand origin for Phytophthora kernoviae and make available the first Nothophytophthora sp. genome.</title>
        <authorList>
            <person name="Studholme D.J."/>
            <person name="Sanfuentes E."/>
            <person name="Panda P."/>
            <person name="Hill R."/>
            <person name="Sambles C."/>
            <person name="Grant M."/>
            <person name="Williams N.M."/>
            <person name="Mcdougal R.L."/>
        </authorList>
    </citation>
    <scope>NUCLEOTIDE SEQUENCE [LARGE SCALE GENOMIC DNA]</scope>
    <source>
        <strain evidence="1">Chile6</strain>
    </source>
</reference>
<accession>A0A3F2RZ17</accession>
<dbReference type="EMBL" id="MBDO02000028">
    <property type="protein sequence ID" value="RLN67066.1"/>
    <property type="molecule type" value="Genomic_DNA"/>
</dbReference>
<protein>
    <recommendedName>
        <fullName evidence="3">BED-type domain-containing protein</fullName>
    </recommendedName>
</protein>
<evidence type="ECO:0000313" key="1">
    <source>
        <dbReference type="EMBL" id="RLN67066.1"/>
    </source>
</evidence>
<evidence type="ECO:0000313" key="2">
    <source>
        <dbReference type="Proteomes" id="UP000277300"/>
    </source>
</evidence>
<dbReference type="OrthoDB" id="73352at2759"/>
<gene>
    <name evidence="1" type="ORF">BBP00_00001864</name>
</gene>
<sequence length="939" mass="103542">MELSSAASESALGKRTGRPVHPVWAHFHRGEKRNRYHYHAYCSYCLDRHGTDQVPPTRGVSSDMLRHLESCPNCPRKVVETMKDLCGRRERNAQAKKQANRIKYGIYNRLGTSVDDDQVLLLEAATTAASSVTVDVSVAVTSSEIDLQVDSEAIAKRATAEALVDERPVEAIPRLSRAVAISDGAKRVTTKRQSTGRSIGDTTGFLTLPVKQVRTESDGAGRTEENTLTKWQMGLLQTAVVAGIPLSAFQKSEFQELLRVLCPVQIDNDAVISAVGSQTFVEETAAKLTRSQLDRVKEGMTNSTIKSGLTLSVSCWQTRDLQQLVAFSLVNSNGDAACVRVEDIGGHVQQQHSAGDDDDESPMALLLPLTNAIADVLLELSEKNIHVMGIVADSAVALSAAKRVCRSPQWRPLMVVPCFSALLTSLAGSVLTHETFRVAVGQLVELAAYFSNSRLQAALCAISGEDDARIPLPTKEHWFSFVPCLTKTLHYSGAITAMCSSQEEGGSPLAPLALRKLTLSDNGQIWKTFRELDLLLAPLREAYSLVFQAKLKLDEVNSADDSEEFTTAVHGGLTLAHIMYQLGRMSQQYAALAESAEINSVSTSSNSDTSVVAHRLHELLDFIWQRYDLPAMVLAFVFDFHLDTGRLDMSNSALQWKAVAAYFELYFQRWFCQPQEHLSQPASDSTLVAPLSSRKVEEILNTYQLRQFPFDSATTNDYTDVSSFYSFVSDSHPEICALCCRVYAVALASADVRRVVRGIGFVHPVAQTTARPEQVELLLHIGFASSLKRVKNAATVSPDSHNILPQLIQASRPTELLCSQDEWEEFADEWRLLLDHEMDVDELEQLQQLHEHETTRSIGSRQGKSDEVLRLPLNQIFFEALPPLPAAVVVAPSPHDPAGTLHLTARKRTFKLLAGHECKHEIIENGSLPLRIFDGSCDI</sequence>